<gene>
    <name evidence="2" type="ORF">M6D93_03220</name>
</gene>
<dbReference type="RefSeq" id="WP_249772914.1">
    <property type="nucleotide sequence ID" value="NZ_CP097332.1"/>
</dbReference>
<dbReference type="Proteomes" id="UP001056336">
    <property type="component" value="Chromosome"/>
</dbReference>
<keyword evidence="2" id="KW-0378">Hydrolase</keyword>
<reference evidence="2" key="2">
    <citation type="submission" date="2022-05" db="EMBL/GenBank/DDBJ databases">
        <authorList>
            <person name="Kim J.-S."/>
            <person name="Lee K."/>
            <person name="Suh M."/>
            <person name="Eom M."/>
            <person name="Kim J.-S."/>
            <person name="Kim D.-S."/>
            <person name="Ko S.-H."/>
            <person name="Shin Y."/>
            <person name="Lee J.-S."/>
        </authorList>
    </citation>
    <scope>NUCLEOTIDE SEQUENCE</scope>
    <source>
        <strain evidence="2">N237</strain>
    </source>
</reference>
<reference evidence="2" key="1">
    <citation type="journal article" date="2018" name="Int. J. Syst. Evol. Microbiol.">
        <title>Jatrophihabitans telluris sp. nov., isolated from sediment soil of lava forest wetlands and the emended description of the genus Jatrophihabitans.</title>
        <authorList>
            <person name="Lee K.C."/>
            <person name="Suh M.K."/>
            <person name="Eom M.K."/>
            <person name="Kim K.K."/>
            <person name="Kim J.S."/>
            <person name="Kim D.S."/>
            <person name="Ko S.H."/>
            <person name="Shin Y.K."/>
            <person name="Lee J.S."/>
        </authorList>
    </citation>
    <scope>NUCLEOTIDE SEQUENCE</scope>
    <source>
        <strain evidence="2">N237</strain>
    </source>
</reference>
<dbReference type="PANTHER" id="PTHR48098">
    <property type="entry name" value="ENTEROCHELIN ESTERASE-RELATED"/>
    <property type="match status" value="1"/>
</dbReference>
<dbReference type="EMBL" id="CP097332">
    <property type="protein sequence ID" value="UQX89018.1"/>
    <property type="molecule type" value="Genomic_DNA"/>
</dbReference>
<keyword evidence="3" id="KW-1185">Reference proteome</keyword>
<keyword evidence="1" id="KW-0812">Transmembrane</keyword>
<accession>A0ABY4QZR5</accession>
<proteinExistence type="predicted"/>
<dbReference type="GO" id="GO:0016787">
    <property type="term" value="F:hydrolase activity"/>
    <property type="evidence" value="ECO:0007669"/>
    <property type="project" value="UniProtKB-KW"/>
</dbReference>
<dbReference type="PANTHER" id="PTHR48098:SF1">
    <property type="entry name" value="DIACYLGLYCEROL ACYLTRANSFERASE_MYCOLYLTRANSFERASE AG85A"/>
    <property type="match status" value="1"/>
</dbReference>
<sequence length="381" mass="41069">MALTGRPTVMLAVLIATLFPVALVLFWNRLRARGPRYVLRTVLLFGSQLSAIALVAILVNDAGNFYTSWRELLGERHTLRQLSAAPGNQDGALVARLAEDRRRGHGTVVSLAIPSTSRGIGTYRALVYLPAQYGMAAYQNRTFPVVELIAGSPGTPQTWTHSLAVAAKLDAEIKAGRSVPLIAVMPTQDVAGGRDTQCVDVVGGPAVDHYLTVDVRSAITRAYRANSESSAWALMGYSSGGFCATNLAMRHPDYFSSAVSLAGYGRPAHDHQTGELFGNSTQLRNLNTPLWRAKNLPPPDIALLLIASRQDPQTARDARDLVAEAVSPLSVSTLTLHHGGHNFEVWRAEEPIAFAWLSRRLTGPLAPPPLLDNMEPSAAAQ</sequence>
<evidence type="ECO:0000313" key="2">
    <source>
        <dbReference type="EMBL" id="UQX89018.1"/>
    </source>
</evidence>
<protein>
    <submittedName>
        <fullName evidence="2">Alpha/beta fold hydrolase</fullName>
    </submittedName>
</protein>
<dbReference type="SUPFAM" id="SSF53474">
    <property type="entry name" value="alpha/beta-Hydrolases"/>
    <property type="match status" value="1"/>
</dbReference>
<feature type="transmembrane region" description="Helical" evidence="1">
    <location>
        <begin position="6"/>
        <end position="26"/>
    </location>
</feature>
<dbReference type="InterPro" id="IPR029058">
    <property type="entry name" value="AB_hydrolase_fold"/>
</dbReference>
<name>A0ABY4QZR5_9ACTN</name>
<keyword evidence="1" id="KW-1133">Transmembrane helix</keyword>
<keyword evidence="1" id="KW-0472">Membrane</keyword>
<dbReference type="InterPro" id="IPR000801">
    <property type="entry name" value="Esterase-like"/>
</dbReference>
<evidence type="ECO:0000313" key="3">
    <source>
        <dbReference type="Proteomes" id="UP001056336"/>
    </source>
</evidence>
<dbReference type="InterPro" id="IPR050583">
    <property type="entry name" value="Mycobacterial_A85_antigen"/>
</dbReference>
<organism evidence="2 3">
    <name type="scientific">Jatrophihabitans telluris</name>
    <dbReference type="NCBI Taxonomy" id="2038343"/>
    <lineage>
        <taxon>Bacteria</taxon>
        <taxon>Bacillati</taxon>
        <taxon>Actinomycetota</taxon>
        <taxon>Actinomycetes</taxon>
        <taxon>Jatrophihabitantales</taxon>
        <taxon>Jatrophihabitantaceae</taxon>
        <taxon>Jatrophihabitans</taxon>
    </lineage>
</organism>
<feature type="transmembrane region" description="Helical" evidence="1">
    <location>
        <begin position="38"/>
        <end position="59"/>
    </location>
</feature>
<dbReference type="Gene3D" id="3.40.50.1820">
    <property type="entry name" value="alpha/beta hydrolase"/>
    <property type="match status" value="1"/>
</dbReference>
<evidence type="ECO:0000256" key="1">
    <source>
        <dbReference type="SAM" id="Phobius"/>
    </source>
</evidence>
<dbReference type="Pfam" id="PF00756">
    <property type="entry name" value="Esterase"/>
    <property type="match status" value="1"/>
</dbReference>